<comment type="caution">
    <text evidence="2">The sequence shown here is derived from an EMBL/GenBank/DDBJ whole genome shotgun (WGS) entry which is preliminary data.</text>
</comment>
<evidence type="ECO:0000259" key="1">
    <source>
        <dbReference type="Pfam" id="PF08241"/>
    </source>
</evidence>
<keyword evidence="2" id="KW-0830">Ubiquinone</keyword>
<dbReference type="GO" id="GO:0032259">
    <property type="term" value="P:methylation"/>
    <property type="evidence" value="ECO:0007669"/>
    <property type="project" value="UniProtKB-KW"/>
</dbReference>
<keyword evidence="2" id="KW-0808">Transferase</keyword>
<organism evidence="2 3">
    <name type="scientific">Pseudoxanthomonas taiwanensis J19</name>
    <dbReference type="NCBI Taxonomy" id="935569"/>
    <lineage>
        <taxon>Bacteria</taxon>
        <taxon>Pseudomonadati</taxon>
        <taxon>Pseudomonadota</taxon>
        <taxon>Gammaproteobacteria</taxon>
        <taxon>Lysobacterales</taxon>
        <taxon>Lysobacteraceae</taxon>
        <taxon>Pseudoxanthomonas</taxon>
    </lineage>
</organism>
<dbReference type="AlphaFoldDB" id="A0A562D1K3"/>
<evidence type="ECO:0000313" key="3">
    <source>
        <dbReference type="Proteomes" id="UP000321583"/>
    </source>
</evidence>
<evidence type="ECO:0000313" key="2">
    <source>
        <dbReference type="EMBL" id="TWH03593.1"/>
    </source>
</evidence>
<dbReference type="InterPro" id="IPR013216">
    <property type="entry name" value="Methyltransf_11"/>
</dbReference>
<reference evidence="2 3" key="1">
    <citation type="submission" date="2019-07" db="EMBL/GenBank/DDBJ databases">
        <title>Genome sequencing of lignin-degrading bacterial isolates.</title>
        <authorList>
            <person name="Gladden J."/>
        </authorList>
    </citation>
    <scope>NUCLEOTIDE SEQUENCE [LARGE SCALE GENOMIC DNA]</scope>
    <source>
        <strain evidence="2 3">J19</strain>
    </source>
</reference>
<dbReference type="EMBL" id="VLJS01000113">
    <property type="protein sequence ID" value="TWH03593.1"/>
    <property type="molecule type" value="Genomic_DNA"/>
</dbReference>
<sequence>MRFCFPDWESRHGDQDALAQAWLASQEFAARGPDGLATECVLCGTQARLKLHGDPASPDFREGLVCTGCGLNTRLRASLKLLREQLARWQPAPAPLPDLLARLGLRPRLPRVYVTEQATATFVWMQRHLQAELHGGEFEPDWRRRRGLTHALRRMGGRGRVVFRDLTALDFADASLDGVASFDVLEHVPDYQAAIGEMYRVLRPGGACVATFPFTDQPTTLVRARLAADGGIEHLAPPEYHGDPISGGILCYYHFGWDVLDRFREAGFSQACMAMPYSLEHGLPYGMWTLVAIR</sequence>
<accession>A0A562D1K3</accession>
<dbReference type="CDD" id="cd02440">
    <property type="entry name" value="AdoMet_MTases"/>
    <property type="match status" value="1"/>
</dbReference>
<dbReference type="Gene3D" id="3.40.50.150">
    <property type="entry name" value="Vaccinia Virus protein VP39"/>
    <property type="match status" value="1"/>
</dbReference>
<dbReference type="GO" id="GO:0008757">
    <property type="term" value="F:S-adenosylmethionine-dependent methyltransferase activity"/>
    <property type="evidence" value="ECO:0007669"/>
    <property type="project" value="InterPro"/>
</dbReference>
<dbReference type="RefSeq" id="WP_051403744.1">
    <property type="nucleotide sequence ID" value="NZ_VLJS01000113.1"/>
</dbReference>
<keyword evidence="3" id="KW-1185">Reference proteome</keyword>
<dbReference type="Pfam" id="PF08241">
    <property type="entry name" value="Methyltransf_11"/>
    <property type="match status" value="1"/>
</dbReference>
<dbReference type="InterPro" id="IPR029063">
    <property type="entry name" value="SAM-dependent_MTases_sf"/>
</dbReference>
<dbReference type="Proteomes" id="UP000321583">
    <property type="component" value="Unassembled WGS sequence"/>
</dbReference>
<dbReference type="SUPFAM" id="SSF53335">
    <property type="entry name" value="S-adenosyl-L-methionine-dependent methyltransferases"/>
    <property type="match status" value="1"/>
</dbReference>
<feature type="domain" description="Methyltransferase type 11" evidence="1">
    <location>
        <begin position="160"/>
        <end position="209"/>
    </location>
</feature>
<keyword evidence="2" id="KW-0489">Methyltransferase</keyword>
<proteinExistence type="predicted"/>
<name>A0A562D1K3_9GAMM</name>
<gene>
    <name evidence="2" type="ORF">L613_000800000220</name>
</gene>
<protein>
    <submittedName>
        <fullName evidence="2">Methylase involved in ubiquinone/menaquinone biosynthesis</fullName>
    </submittedName>
</protein>